<dbReference type="Pfam" id="PF03478">
    <property type="entry name" value="Beta-prop_KIB1-4"/>
    <property type="match status" value="1"/>
</dbReference>
<dbReference type="Pfam" id="PF00646">
    <property type="entry name" value="F-box"/>
    <property type="match status" value="1"/>
</dbReference>
<dbReference type="PANTHER" id="PTHR44259:SF25">
    <property type="entry name" value="F-BOX DOMAIN-CONTAINING PROTEIN"/>
    <property type="match status" value="1"/>
</dbReference>
<dbReference type="Proteomes" id="UP000504610">
    <property type="component" value="Unplaced"/>
</dbReference>
<organism evidence="2 3">
    <name type="scientific">Raphanus sativus</name>
    <name type="common">Radish</name>
    <name type="synonym">Raphanus raphanistrum var. sativus</name>
    <dbReference type="NCBI Taxonomy" id="3726"/>
    <lineage>
        <taxon>Eukaryota</taxon>
        <taxon>Viridiplantae</taxon>
        <taxon>Streptophyta</taxon>
        <taxon>Embryophyta</taxon>
        <taxon>Tracheophyta</taxon>
        <taxon>Spermatophyta</taxon>
        <taxon>Magnoliopsida</taxon>
        <taxon>eudicotyledons</taxon>
        <taxon>Gunneridae</taxon>
        <taxon>Pentapetalae</taxon>
        <taxon>rosids</taxon>
        <taxon>malvids</taxon>
        <taxon>Brassicales</taxon>
        <taxon>Brassicaceae</taxon>
        <taxon>Brassiceae</taxon>
        <taxon>Raphanus</taxon>
    </lineage>
</organism>
<reference evidence="3" key="1">
    <citation type="submission" date="2025-08" db="UniProtKB">
        <authorList>
            <consortium name="RefSeq"/>
        </authorList>
    </citation>
    <scope>IDENTIFICATION</scope>
    <source>
        <tissue evidence="3">Leaf</tissue>
    </source>
</reference>
<dbReference type="PANTHER" id="PTHR44259">
    <property type="entry name" value="OS07G0183000 PROTEIN-RELATED"/>
    <property type="match status" value="1"/>
</dbReference>
<dbReference type="InterPro" id="IPR036047">
    <property type="entry name" value="F-box-like_dom_sf"/>
</dbReference>
<dbReference type="KEGG" id="rsz:108848868"/>
<dbReference type="RefSeq" id="XP_018477826.2">
    <property type="nucleotide sequence ID" value="XM_018622324.2"/>
</dbReference>
<dbReference type="Gene3D" id="1.20.1280.50">
    <property type="match status" value="1"/>
</dbReference>
<dbReference type="SMART" id="SM00256">
    <property type="entry name" value="FBOX"/>
    <property type="match status" value="1"/>
</dbReference>
<proteinExistence type="predicted"/>
<dbReference type="InterPro" id="IPR050942">
    <property type="entry name" value="F-box_BR-signaling"/>
</dbReference>
<sequence length="379" mass="43542">MASQPLALAQSPPKSPAVSVTRRNSHCWSELPLDLMQLILERLGFADFERAKSVCSSWGSASRKSKPNNKIPWMILFPEEKNYCLLFNPEDKEEKLYKTQHLADDFTEINCLATCRSWLLMDPSLKNKEASVYILNLLTRERINLPPIWDRRFYSPILWIDEKTKDYLVIGDTLLYLKKGDKSWKQISEGIQDDMVFKDHKLYCLANDELRIFDFSGEFPLQVSRVSVGGGRVQPKILSCRMRLPNIPDHVQEVRTRENVVVTVRGDVLIVKSESPFLSETWNFKIFKMDSSNGLEEIFSLGDEAIILDLGITVLAKDQDGITSNSIYFTGDEIGWYECDTEIFVFNLDSKKAEQLPPLVSSSVSFSRARWFLPSFRND</sequence>
<dbReference type="InterPro" id="IPR005174">
    <property type="entry name" value="KIB1-4_b-propeller"/>
</dbReference>
<dbReference type="OrthoDB" id="642536at2759"/>
<evidence type="ECO:0000259" key="1">
    <source>
        <dbReference type="SMART" id="SM00256"/>
    </source>
</evidence>
<feature type="domain" description="F-box" evidence="1">
    <location>
        <begin position="31"/>
        <end position="71"/>
    </location>
</feature>
<gene>
    <name evidence="3" type="primary">LOC108848868</name>
</gene>
<dbReference type="GeneID" id="108848868"/>
<dbReference type="InterPro" id="IPR001810">
    <property type="entry name" value="F-box_dom"/>
</dbReference>
<protein>
    <submittedName>
        <fullName evidence="3">F-box protein At1g69090-like</fullName>
    </submittedName>
</protein>
<dbReference type="SUPFAM" id="SSF81383">
    <property type="entry name" value="F-box domain"/>
    <property type="match status" value="1"/>
</dbReference>
<dbReference type="AlphaFoldDB" id="A0A6J0N1E2"/>
<evidence type="ECO:0000313" key="3">
    <source>
        <dbReference type="RefSeq" id="XP_018477826.2"/>
    </source>
</evidence>
<accession>A0A6J0N1E2</accession>
<name>A0A6J0N1E2_RAPSA</name>
<evidence type="ECO:0000313" key="2">
    <source>
        <dbReference type="Proteomes" id="UP000504610"/>
    </source>
</evidence>
<keyword evidence="2" id="KW-1185">Reference proteome</keyword>